<name>A0A553PVD0_9TELE</name>
<dbReference type="InterPro" id="IPR036352">
    <property type="entry name" value="Semap_dom_sf"/>
</dbReference>
<dbReference type="GO" id="GO:0005886">
    <property type="term" value="C:plasma membrane"/>
    <property type="evidence" value="ECO:0007669"/>
    <property type="project" value="TreeGrafter"/>
</dbReference>
<evidence type="ECO:0000256" key="4">
    <source>
        <dbReference type="SAM" id="SignalP"/>
    </source>
</evidence>
<keyword evidence="4" id="KW-0732">Signal</keyword>
<dbReference type="GO" id="GO:0001755">
    <property type="term" value="P:neural crest cell migration"/>
    <property type="evidence" value="ECO:0007669"/>
    <property type="project" value="TreeGrafter"/>
</dbReference>
<dbReference type="Gene3D" id="3.30.1680.10">
    <property type="entry name" value="ligand-binding face of the semaphorins, domain 2"/>
    <property type="match status" value="1"/>
</dbReference>
<evidence type="ECO:0000259" key="5">
    <source>
        <dbReference type="PROSITE" id="PS51004"/>
    </source>
</evidence>
<evidence type="ECO:0000256" key="1">
    <source>
        <dbReference type="ARBA" id="ARBA00023180"/>
    </source>
</evidence>
<feature type="non-terminal residue" evidence="6">
    <location>
        <position position="1"/>
    </location>
</feature>
<evidence type="ECO:0000313" key="7">
    <source>
        <dbReference type="Proteomes" id="UP000316079"/>
    </source>
</evidence>
<feature type="signal peptide" evidence="4">
    <location>
        <begin position="1"/>
        <end position="20"/>
    </location>
</feature>
<gene>
    <name evidence="6" type="ORF">DNTS_025970</name>
</gene>
<keyword evidence="7" id="KW-1185">Reference proteome</keyword>
<dbReference type="GO" id="GO:0030215">
    <property type="term" value="F:semaphorin receptor binding"/>
    <property type="evidence" value="ECO:0007669"/>
    <property type="project" value="InterPro"/>
</dbReference>
<dbReference type="OrthoDB" id="9988752at2759"/>
<feature type="region of interest" description="Disordered" evidence="3">
    <location>
        <begin position="714"/>
        <end position="747"/>
    </location>
</feature>
<evidence type="ECO:0000313" key="6">
    <source>
        <dbReference type="EMBL" id="TRY81643.1"/>
    </source>
</evidence>
<evidence type="ECO:0000256" key="3">
    <source>
        <dbReference type="SAM" id="MobiDB-lite"/>
    </source>
</evidence>
<reference evidence="6 7" key="1">
    <citation type="journal article" date="2019" name="Sci. Data">
        <title>Hybrid genome assembly and annotation of Danionella translucida.</title>
        <authorList>
            <person name="Kadobianskyi M."/>
            <person name="Schulze L."/>
            <person name="Schuelke M."/>
            <person name="Judkewitz B."/>
        </authorList>
    </citation>
    <scope>NUCLEOTIDE SEQUENCE [LARGE SCALE GENOMIC DNA]</scope>
    <source>
        <strain evidence="6 7">Bolton</strain>
    </source>
</reference>
<dbReference type="Gene3D" id="2.130.10.10">
    <property type="entry name" value="YVTN repeat-like/Quinoprotein amine dehydrogenase"/>
    <property type="match status" value="3"/>
</dbReference>
<feature type="domain" description="Sema" evidence="5">
    <location>
        <begin position="37"/>
        <end position="558"/>
    </location>
</feature>
<dbReference type="PANTHER" id="PTHR11036:SF130">
    <property type="entry name" value="SEMA DOMAIN, TRANSMEMBRANE DOMAIN (TM), AND CYTOPLASMIC DOMAIN, (SEMAPHORIN) 6BA"/>
    <property type="match status" value="1"/>
</dbReference>
<feature type="chain" id="PRO_5021948293" description="Sema domain-containing protein" evidence="4">
    <location>
        <begin position="21"/>
        <end position="899"/>
    </location>
</feature>
<feature type="compositionally biased region" description="Polar residues" evidence="3">
    <location>
        <begin position="728"/>
        <end position="745"/>
    </location>
</feature>
<evidence type="ECO:0000256" key="2">
    <source>
        <dbReference type="PROSITE-ProRule" id="PRU00352"/>
    </source>
</evidence>
<dbReference type="GO" id="GO:0071526">
    <property type="term" value="P:semaphorin-plexin signaling pathway"/>
    <property type="evidence" value="ECO:0007669"/>
    <property type="project" value="TreeGrafter"/>
</dbReference>
<dbReference type="Pfam" id="PF01403">
    <property type="entry name" value="Sema"/>
    <property type="match status" value="1"/>
</dbReference>
<dbReference type="InterPro" id="IPR027231">
    <property type="entry name" value="Semaphorin"/>
</dbReference>
<dbReference type="GO" id="GO:0007411">
    <property type="term" value="P:axon guidance"/>
    <property type="evidence" value="ECO:0007669"/>
    <property type="project" value="TreeGrafter"/>
</dbReference>
<dbReference type="InterPro" id="IPR001627">
    <property type="entry name" value="Semap_dom"/>
</dbReference>
<dbReference type="GO" id="GO:0045499">
    <property type="term" value="F:chemorepellent activity"/>
    <property type="evidence" value="ECO:0007669"/>
    <property type="project" value="TreeGrafter"/>
</dbReference>
<keyword evidence="1" id="KW-0325">Glycoprotein</keyword>
<dbReference type="AlphaFoldDB" id="A0A553PVD0"/>
<dbReference type="InterPro" id="IPR015943">
    <property type="entry name" value="WD40/YVTN_repeat-like_dom_sf"/>
</dbReference>
<sequence length="899" mass="99926">PLSPQLWCIAAMATWTPCLLQVFAVLQLAVCSFPEEPGPLISAPAEVLRRYPVFLGRAHRSYTRQEPLYIQTVLRVNRTLYIGARDDLYRVELDHVSGDEMFYSKKRTWESNKNDIRICRMKGKHELSSSAQEECRNYMKVLLSHDGGLFVCGTNAFNPLCANYTRDTLELVSEPIEGSLFTGTVTDFLAIDAVIYRSLGESPALRTIKHDSKWFREPYFVMVSRVARVCKDDLGGSQRVLERQWTSFLKARLNCSIPGDSHFYFNLLQSTSPIIRLQGRDVILGLFSTPSNRQPLGTDGSQDQSMNSMPSVSSQSINLCHLQMRGFILSIISGTITGRIDMNPTAQIAHIPLPAAFLGLYHFLICLLALSLSLPVSHSQMWQSYGIPGSAVCVFDMQQLARVFEGRFKEQKSPESIWTPVPDELVPRPRPGGCAVQGSRFSTSNTLPDEVLNFIKIHPLMDEAVPLLGHRPWIVKTMVRYQLNTMVVDTEAGPHRNRTVVFLGSTRGTVLKCGDDSAQARQPLSLTLDKPSHTLLLAFHSCRNLCLCRNCISSRDPYCGWTRGSMCTLLRPGTRLPFVQDVEYGNTTHLGDCDGLLRESFMDEPESLVTLNLLVVAAVSAFSTGAALSGLAVCWIMSQKHRHRPHSNTPSSSLQRKSEKERCIMGQSRSGSVMSVSRHSGPDRPRSQGETLFVMPNGWVKAGDLDPGLLPTPEQTPLQQKRGIRLSDSGSSWDQSQTYLSSVGTQCPPPPSTLFLSSKLLQGSGRRHEEVIETGIDRQRYVSLSKYRDQGIRPGTLLRKSAGEYNYPMTPQDSPDRRRVVSAPSNQVEYSGEPLRWTHEGYIFSSHGIPPSGHHYTPGSQHPTGLTRTVLHGSRGLIELADFSHLLGKGGSDRTPAGQ</sequence>
<dbReference type="GO" id="GO:0030335">
    <property type="term" value="P:positive regulation of cell migration"/>
    <property type="evidence" value="ECO:0007669"/>
    <property type="project" value="TreeGrafter"/>
</dbReference>
<dbReference type="SMART" id="SM00630">
    <property type="entry name" value="Sema"/>
    <property type="match status" value="1"/>
</dbReference>
<dbReference type="PROSITE" id="PS51004">
    <property type="entry name" value="SEMA"/>
    <property type="match status" value="1"/>
</dbReference>
<protein>
    <recommendedName>
        <fullName evidence="5">Sema domain-containing protein</fullName>
    </recommendedName>
</protein>
<feature type="region of interest" description="Disordered" evidence="3">
    <location>
        <begin position="642"/>
        <end position="690"/>
    </location>
</feature>
<dbReference type="SUPFAM" id="SSF103575">
    <property type="entry name" value="Plexin repeat"/>
    <property type="match status" value="1"/>
</dbReference>
<dbReference type="SUPFAM" id="SSF101912">
    <property type="entry name" value="Sema domain"/>
    <property type="match status" value="2"/>
</dbReference>
<dbReference type="Proteomes" id="UP000316079">
    <property type="component" value="Unassembled WGS sequence"/>
</dbReference>
<dbReference type="EMBL" id="SRMA01026605">
    <property type="protein sequence ID" value="TRY81643.1"/>
    <property type="molecule type" value="Genomic_DNA"/>
</dbReference>
<comment type="caution">
    <text evidence="2">Lacks conserved residue(s) required for the propagation of feature annotation.</text>
</comment>
<organism evidence="6 7">
    <name type="scientific">Danionella cerebrum</name>
    <dbReference type="NCBI Taxonomy" id="2873325"/>
    <lineage>
        <taxon>Eukaryota</taxon>
        <taxon>Metazoa</taxon>
        <taxon>Chordata</taxon>
        <taxon>Craniata</taxon>
        <taxon>Vertebrata</taxon>
        <taxon>Euteleostomi</taxon>
        <taxon>Actinopterygii</taxon>
        <taxon>Neopterygii</taxon>
        <taxon>Teleostei</taxon>
        <taxon>Ostariophysi</taxon>
        <taxon>Cypriniformes</taxon>
        <taxon>Danionidae</taxon>
        <taxon>Danioninae</taxon>
        <taxon>Danionella</taxon>
    </lineage>
</organism>
<proteinExistence type="predicted"/>
<dbReference type="STRING" id="623744.A0A553PVD0"/>
<comment type="caution">
    <text evidence="6">The sequence shown here is derived from an EMBL/GenBank/DDBJ whole genome shotgun (WGS) entry which is preliminary data.</text>
</comment>
<feature type="compositionally biased region" description="Polar residues" evidence="3">
    <location>
        <begin position="667"/>
        <end position="678"/>
    </location>
</feature>
<accession>A0A553PVD0</accession>
<dbReference type="PANTHER" id="PTHR11036">
    <property type="entry name" value="SEMAPHORIN"/>
    <property type="match status" value="1"/>
</dbReference>